<dbReference type="Pfam" id="PF07690">
    <property type="entry name" value="MFS_1"/>
    <property type="match status" value="1"/>
</dbReference>
<dbReference type="SUPFAM" id="SSF103473">
    <property type="entry name" value="MFS general substrate transporter"/>
    <property type="match status" value="1"/>
</dbReference>
<feature type="transmembrane region" description="Helical" evidence="9">
    <location>
        <begin position="202"/>
        <end position="222"/>
    </location>
</feature>
<proteinExistence type="inferred from homology"/>
<dbReference type="GO" id="GO:0022857">
    <property type="term" value="F:transmembrane transporter activity"/>
    <property type="evidence" value="ECO:0007669"/>
    <property type="project" value="InterPro"/>
</dbReference>
<dbReference type="PANTHER" id="PTHR12778:SF10">
    <property type="entry name" value="MAJOR FACILITATOR SUPERFAMILY DOMAIN-CONTAINING PROTEIN 3"/>
    <property type="match status" value="1"/>
</dbReference>
<sequence length="471" mass="53054">MLDELQKLATLSHKLCGAHVFKYTLRSSPYRLLALFAVDLCLSILHLLEVYKFMLNNSRLCIIWLLGLISGFNLMITGNTLNYWLAKEDIALQTIGILSFITLPYSINFLLAPIFDAVQIKYLNKIFGHRLSWICLTSSALIFLIYIFSFLDPSTNLLLFAFTALIISFFSAAQDTILSALRTEIVPKESLGFTSGIYIFGYRVGMLLAGSGAIYLSIYLTFNEIYKIFAGLVFIYLILLIVGIKYCYLNENIQHIQIIKNDIKNNQNKKNIINFIYNALKPIGSVYFIILILIFLVLYRLTDNLINVMINPFLLHLEYDAFAIASVGKFWGVVGAIIGGLVGGVIMKHKNILNSIFLFGIIHALGHILFIFLEINGKNSLLLFITIGIASITGGMTMTAYIAFISSLCQGKFRATQYSFLSSMMGISRSIFPIISGYMVVNFGWKNFFLFTTIITIPSLLILLKIKTKLQ</sequence>
<dbReference type="KEGG" id="rms:RMA_0812"/>
<dbReference type="InterPro" id="IPR011701">
    <property type="entry name" value="MFS"/>
</dbReference>
<feature type="transmembrane region" description="Helical" evidence="9">
    <location>
        <begin position="418"/>
        <end position="441"/>
    </location>
</feature>
<evidence type="ECO:0000256" key="2">
    <source>
        <dbReference type="ARBA" id="ARBA00008335"/>
    </source>
</evidence>
<evidence type="ECO:0000313" key="12">
    <source>
        <dbReference type="Proteomes" id="UP000001311"/>
    </source>
</evidence>
<dbReference type="GO" id="GO:0005886">
    <property type="term" value="C:plasma membrane"/>
    <property type="evidence" value="ECO:0007669"/>
    <property type="project" value="UniProtKB-SubCell"/>
</dbReference>
<organism evidence="11 12">
    <name type="scientific">Rickettsia massiliae (strain Mtu5)</name>
    <dbReference type="NCBI Taxonomy" id="416276"/>
    <lineage>
        <taxon>Bacteria</taxon>
        <taxon>Pseudomonadati</taxon>
        <taxon>Pseudomonadota</taxon>
        <taxon>Alphaproteobacteria</taxon>
        <taxon>Rickettsiales</taxon>
        <taxon>Rickettsiaceae</taxon>
        <taxon>Rickettsieae</taxon>
        <taxon>Rickettsia</taxon>
        <taxon>spotted fever group</taxon>
    </lineage>
</organism>
<dbReference type="InterPro" id="IPR036259">
    <property type="entry name" value="MFS_trans_sf"/>
</dbReference>
<dbReference type="Proteomes" id="UP000001311">
    <property type="component" value="Chromosome"/>
</dbReference>
<evidence type="ECO:0000313" key="11">
    <source>
        <dbReference type="EMBL" id="ABV84932.1"/>
    </source>
</evidence>
<keyword evidence="4" id="KW-1003">Cell membrane</keyword>
<feature type="transmembrane region" description="Helical" evidence="9">
    <location>
        <begin position="228"/>
        <end position="248"/>
    </location>
</feature>
<dbReference type="AlphaFoldDB" id="A8F1Z6"/>
<dbReference type="Gene3D" id="1.20.1250.20">
    <property type="entry name" value="MFS general substrate transporter like domains"/>
    <property type="match status" value="2"/>
</dbReference>
<keyword evidence="8 9" id="KW-0472">Membrane</keyword>
<dbReference type="EMBL" id="CP000683">
    <property type="protein sequence ID" value="ABV84932.1"/>
    <property type="molecule type" value="Genomic_DNA"/>
</dbReference>
<feature type="domain" description="Major facilitator superfamily (MFS) profile" evidence="10">
    <location>
        <begin position="279"/>
        <end position="471"/>
    </location>
</feature>
<comment type="subcellular location">
    <subcellularLocation>
        <location evidence="1">Cell inner membrane</location>
        <topology evidence="1">Multi-pass membrane protein</topology>
    </subcellularLocation>
</comment>
<evidence type="ECO:0000256" key="4">
    <source>
        <dbReference type="ARBA" id="ARBA00022475"/>
    </source>
</evidence>
<dbReference type="InterPro" id="IPR020846">
    <property type="entry name" value="MFS_dom"/>
</dbReference>
<accession>A8F1Z6</accession>
<protein>
    <submittedName>
        <fullName evidence="11">AmpG</fullName>
    </submittedName>
</protein>
<dbReference type="PANTHER" id="PTHR12778">
    <property type="entry name" value="SOLUTE CARRIER FAMILY 33 ACETYL-COA TRANSPORTER -RELATED"/>
    <property type="match status" value="1"/>
</dbReference>
<dbReference type="HOGENOM" id="CLU_029352_1_2_5"/>
<dbReference type="NCBIfam" id="TIGR00901">
    <property type="entry name" value="2A0125"/>
    <property type="match status" value="1"/>
</dbReference>
<dbReference type="InterPro" id="IPR004752">
    <property type="entry name" value="AmpG_permease/AT-1"/>
</dbReference>
<dbReference type="PROSITE" id="PS50850">
    <property type="entry name" value="MFS"/>
    <property type="match status" value="1"/>
</dbReference>
<name>A8F1Z6_RICM5</name>
<feature type="transmembrane region" description="Helical" evidence="9">
    <location>
        <begin position="30"/>
        <end position="48"/>
    </location>
</feature>
<keyword evidence="7 9" id="KW-1133">Transmembrane helix</keyword>
<feature type="transmembrane region" description="Helical" evidence="9">
    <location>
        <begin position="381"/>
        <end position="406"/>
    </location>
</feature>
<comment type="similarity">
    <text evidence="2">Belongs to the major facilitator superfamily.</text>
</comment>
<evidence type="ECO:0000256" key="9">
    <source>
        <dbReference type="SAM" id="Phobius"/>
    </source>
</evidence>
<evidence type="ECO:0000256" key="3">
    <source>
        <dbReference type="ARBA" id="ARBA00022448"/>
    </source>
</evidence>
<evidence type="ECO:0000256" key="1">
    <source>
        <dbReference type="ARBA" id="ARBA00004429"/>
    </source>
</evidence>
<evidence type="ECO:0000256" key="7">
    <source>
        <dbReference type="ARBA" id="ARBA00022989"/>
    </source>
</evidence>
<feature type="transmembrane region" description="Helical" evidence="9">
    <location>
        <begin position="90"/>
        <end position="111"/>
    </location>
</feature>
<keyword evidence="5" id="KW-0997">Cell inner membrane</keyword>
<feature type="transmembrane region" description="Helical" evidence="9">
    <location>
        <begin position="356"/>
        <end position="375"/>
    </location>
</feature>
<feature type="transmembrane region" description="Helical" evidence="9">
    <location>
        <begin position="279"/>
        <end position="301"/>
    </location>
</feature>
<evidence type="ECO:0000256" key="8">
    <source>
        <dbReference type="ARBA" id="ARBA00023136"/>
    </source>
</evidence>
<feature type="transmembrane region" description="Helical" evidence="9">
    <location>
        <begin position="157"/>
        <end position="181"/>
    </location>
</feature>
<keyword evidence="3" id="KW-0813">Transport</keyword>
<evidence type="ECO:0000256" key="6">
    <source>
        <dbReference type="ARBA" id="ARBA00022692"/>
    </source>
</evidence>
<evidence type="ECO:0000256" key="5">
    <source>
        <dbReference type="ARBA" id="ARBA00022519"/>
    </source>
</evidence>
<gene>
    <name evidence="11" type="primary">ampG1</name>
    <name evidence="11" type="ordered locus">RMA_0812</name>
</gene>
<keyword evidence="6 9" id="KW-0812">Transmembrane</keyword>
<keyword evidence="12" id="KW-1185">Reference proteome</keyword>
<evidence type="ECO:0000259" key="10">
    <source>
        <dbReference type="PROSITE" id="PS50850"/>
    </source>
</evidence>
<reference evidence="11 12" key="1">
    <citation type="journal article" date="2007" name="Genome Res.">
        <title>Lateral gene transfer between obligate intracellular bacteria: evidence from the Rickettsia massiliae genome.</title>
        <authorList>
            <person name="Blanc G."/>
            <person name="Ogata H."/>
            <person name="Robert C."/>
            <person name="Audic S."/>
            <person name="Claverie J.-M."/>
            <person name="Raoult D."/>
        </authorList>
    </citation>
    <scope>NUCLEOTIDE SEQUENCE [LARGE SCALE GENOMIC DNA]</scope>
    <source>
        <strain evidence="12">Mtu5</strain>
    </source>
</reference>
<feature type="transmembrane region" description="Helical" evidence="9">
    <location>
        <begin position="60"/>
        <end position="78"/>
    </location>
</feature>
<feature type="transmembrane region" description="Helical" evidence="9">
    <location>
        <begin position="447"/>
        <end position="466"/>
    </location>
</feature>
<feature type="transmembrane region" description="Helical" evidence="9">
    <location>
        <begin position="131"/>
        <end position="151"/>
    </location>
</feature>
<feature type="transmembrane region" description="Helical" evidence="9">
    <location>
        <begin position="321"/>
        <end position="344"/>
    </location>
</feature>